<evidence type="ECO:0000256" key="5">
    <source>
        <dbReference type="ARBA" id="ARBA00022801"/>
    </source>
</evidence>
<evidence type="ECO:0000256" key="1">
    <source>
        <dbReference type="ARBA" id="ARBA00010669"/>
    </source>
</evidence>
<dbReference type="GO" id="GO:0002100">
    <property type="term" value="P:tRNA wobble adenosine to inosine editing"/>
    <property type="evidence" value="ECO:0007669"/>
    <property type="project" value="UniProtKB-UniRule"/>
</dbReference>
<feature type="binding site" evidence="8">
    <location>
        <position position="101"/>
    </location>
    <ligand>
        <name>Zn(2+)</name>
        <dbReference type="ChEBI" id="CHEBI:29105"/>
        <note>catalytic</note>
    </ligand>
</feature>
<keyword evidence="3 8" id="KW-0819">tRNA processing</keyword>
<keyword evidence="5 8" id="KW-0378">Hydrolase</keyword>
<accession>A0A0N8VZQ5</accession>
<dbReference type="InterPro" id="IPR016193">
    <property type="entry name" value="Cytidine_deaminase-like"/>
</dbReference>
<dbReference type="InterPro" id="IPR016192">
    <property type="entry name" value="APOBEC/CMP_deaminase_Zn-bd"/>
</dbReference>
<gene>
    <name evidence="8 10" type="primary">tadA</name>
    <name evidence="10" type="ORF">Cocul_01358</name>
</gene>
<proteinExistence type="inferred from homology"/>
<dbReference type="SUPFAM" id="SSF53927">
    <property type="entry name" value="Cytidine deaminase-like"/>
    <property type="match status" value="1"/>
</dbReference>
<dbReference type="PANTHER" id="PTHR11079">
    <property type="entry name" value="CYTOSINE DEAMINASE FAMILY MEMBER"/>
    <property type="match status" value="1"/>
</dbReference>
<dbReference type="CDD" id="cd01285">
    <property type="entry name" value="nucleoside_deaminase"/>
    <property type="match status" value="1"/>
</dbReference>
<dbReference type="Proteomes" id="UP000050517">
    <property type="component" value="Unassembled WGS sequence"/>
</dbReference>
<dbReference type="InterPro" id="IPR028883">
    <property type="entry name" value="tRNA_aden_deaminase"/>
</dbReference>
<comment type="catalytic activity">
    <reaction evidence="7 8">
        <text>adenosine(34) in tRNA + H2O + H(+) = inosine(34) in tRNA + NH4(+)</text>
        <dbReference type="Rhea" id="RHEA:43168"/>
        <dbReference type="Rhea" id="RHEA-COMP:10373"/>
        <dbReference type="Rhea" id="RHEA-COMP:10374"/>
        <dbReference type="ChEBI" id="CHEBI:15377"/>
        <dbReference type="ChEBI" id="CHEBI:15378"/>
        <dbReference type="ChEBI" id="CHEBI:28938"/>
        <dbReference type="ChEBI" id="CHEBI:74411"/>
        <dbReference type="ChEBI" id="CHEBI:82852"/>
        <dbReference type="EC" id="3.5.4.33"/>
    </reaction>
</comment>
<organism evidence="10 11">
    <name type="scientific">Corynebacterium oculi</name>
    <dbReference type="NCBI Taxonomy" id="1544416"/>
    <lineage>
        <taxon>Bacteria</taxon>
        <taxon>Bacillati</taxon>
        <taxon>Actinomycetota</taxon>
        <taxon>Actinomycetes</taxon>
        <taxon>Mycobacteriales</taxon>
        <taxon>Corynebacteriaceae</taxon>
        <taxon>Corynebacterium</taxon>
    </lineage>
</organism>
<keyword evidence="4 8" id="KW-0479">Metal-binding</keyword>
<comment type="similarity">
    <text evidence="1">Belongs to the cytidine and deoxycytidylate deaminase family. ADAT2 subfamily.</text>
</comment>
<protein>
    <recommendedName>
        <fullName evidence="8">tRNA-specific adenosine deaminase</fullName>
        <ecNumber evidence="8">3.5.4.33</ecNumber>
    </recommendedName>
</protein>
<evidence type="ECO:0000256" key="7">
    <source>
        <dbReference type="ARBA" id="ARBA00048045"/>
    </source>
</evidence>
<evidence type="ECO:0000256" key="8">
    <source>
        <dbReference type="HAMAP-Rule" id="MF_00972"/>
    </source>
</evidence>
<name>A0A0N8VZQ5_9CORY</name>
<dbReference type="EMBL" id="LKST01000002">
    <property type="protein sequence ID" value="KQB84554.1"/>
    <property type="molecule type" value="Genomic_DNA"/>
</dbReference>
<feature type="binding site" evidence="8">
    <location>
        <position position="98"/>
    </location>
    <ligand>
        <name>Zn(2+)</name>
        <dbReference type="ChEBI" id="CHEBI:29105"/>
        <note>catalytic</note>
    </ligand>
</feature>
<evidence type="ECO:0000313" key="11">
    <source>
        <dbReference type="Proteomes" id="UP000050517"/>
    </source>
</evidence>
<dbReference type="Gene3D" id="3.40.140.10">
    <property type="entry name" value="Cytidine Deaminase, domain 2"/>
    <property type="match status" value="1"/>
</dbReference>
<comment type="function">
    <text evidence="8">Catalyzes the deamination of adenosine to inosine at the wobble position 34 of tRNA(Arg2).</text>
</comment>
<dbReference type="GO" id="GO:0052717">
    <property type="term" value="F:tRNA-specific adenosine-34 deaminase activity"/>
    <property type="evidence" value="ECO:0007669"/>
    <property type="project" value="UniProtKB-UniRule"/>
</dbReference>
<dbReference type="STRING" id="1544416.Cocul_01358"/>
<dbReference type="GO" id="GO:0008270">
    <property type="term" value="F:zinc ion binding"/>
    <property type="evidence" value="ECO:0007669"/>
    <property type="project" value="UniProtKB-UniRule"/>
</dbReference>
<dbReference type="PROSITE" id="PS00903">
    <property type="entry name" value="CYT_DCMP_DEAMINASES_1"/>
    <property type="match status" value="1"/>
</dbReference>
<dbReference type="AlphaFoldDB" id="A0A0N8VZQ5"/>
<dbReference type="HAMAP" id="MF_00972">
    <property type="entry name" value="tRNA_aden_deaminase"/>
    <property type="match status" value="1"/>
</dbReference>
<dbReference type="PATRIC" id="fig|1544416.3.peg.1365"/>
<dbReference type="InterPro" id="IPR002125">
    <property type="entry name" value="CMP_dCMP_dom"/>
</dbReference>
<sequence>MPLFSLPVPWGQRRAEEAMRRAVEVARSTPAADVPVGAVILGPDGSELARATNRRETDRDPTAHAEVLAIRQAAPVSREHGDGWRLSDCTLVVTLEPCAMCAGALLGARVGSVIFGAFEPKTGACGSVFDLVRDRAALHHPQVRGGVLEEECGELLARFFAERRHINVS</sequence>
<dbReference type="EC" id="3.5.4.33" evidence="8"/>
<dbReference type="PROSITE" id="PS51747">
    <property type="entry name" value="CYT_DCMP_DEAMINASES_2"/>
    <property type="match status" value="1"/>
</dbReference>
<keyword evidence="11" id="KW-1185">Reference proteome</keyword>
<dbReference type="RefSeq" id="WP_055122466.1">
    <property type="nucleotide sequence ID" value="NZ_LKST01000002.1"/>
</dbReference>
<reference evidence="10 11" key="1">
    <citation type="submission" date="2015-10" db="EMBL/GenBank/DDBJ databases">
        <title>Corynebacteirum lowii and Corynebacterium oculi species nova, derived from human clinical disease and and emended description of Corynebacterium mastiditis.</title>
        <authorList>
            <person name="Bernard K."/>
            <person name="Pacheco A.L."/>
            <person name="Mcdougall C."/>
            <person name="Burtx T."/>
            <person name="Weibe D."/>
            <person name="Tyler S."/>
            <person name="Olson A.B."/>
            <person name="Cnockaert M."/>
            <person name="Eguchi H."/>
            <person name="Kuwahara T."/>
            <person name="Nakayama-Imaohji H."/>
            <person name="Boudewijins M."/>
            <person name="Van Hoecke F."/>
            <person name="Bernier A.-M."/>
            <person name="Vandamme P."/>
        </authorList>
    </citation>
    <scope>NUCLEOTIDE SEQUENCE [LARGE SCALE GENOMIC DNA]</scope>
    <source>
        <strain evidence="10 11">NML 130210</strain>
    </source>
</reference>
<evidence type="ECO:0000256" key="6">
    <source>
        <dbReference type="ARBA" id="ARBA00022833"/>
    </source>
</evidence>
<comment type="cofactor">
    <cofactor evidence="8">
        <name>Zn(2+)</name>
        <dbReference type="ChEBI" id="CHEBI:29105"/>
    </cofactor>
    <text evidence="8">Binds 1 zinc ion per subunit.</text>
</comment>
<comment type="subunit">
    <text evidence="2 8">Homodimer.</text>
</comment>
<dbReference type="Pfam" id="PF00383">
    <property type="entry name" value="dCMP_cyt_deam_1"/>
    <property type="match status" value="1"/>
</dbReference>
<feature type="active site" description="Proton donor" evidence="8">
    <location>
        <position position="66"/>
    </location>
</feature>
<evidence type="ECO:0000256" key="2">
    <source>
        <dbReference type="ARBA" id="ARBA00011738"/>
    </source>
</evidence>
<comment type="caution">
    <text evidence="10">The sequence shown here is derived from an EMBL/GenBank/DDBJ whole genome shotgun (WGS) entry which is preliminary data.</text>
</comment>
<evidence type="ECO:0000313" key="10">
    <source>
        <dbReference type="EMBL" id="KQB84554.1"/>
    </source>
</evidence>
<evidence type="ECO:0000256" key="3">
    <source>
        <dbReference type="ARBA" id="ARBA00022694"/>
    </source>
</evidence>
<dbReference type="OrthoDB" id="9802676at2"/>
<feature type="binding site" evidence="8">
    <location>
        <position position="64"/>
    </location>
    <ligand>
        <name>Zn(2+)</name>
        <dbReference type="ChEBI" id="CHEBI:29105"/>
        <note>catalytic</note>
    </ligand>
</feature>
<evidence type="ECO:0000256" key="4">
    <source>
        <dbReference type="ARBA" id="ARBA00022723"/>
    </source>
</evidence>
<dbReference type="PANTHER" id="PTHR11079:SF202">
    <property type="entry name" value="TRNA-SPECIFIC ADENOSINE DEAMINASE"/>
    <property type="match status" value="1"/>
</dbReference>
<keyword evidence="6 8" id="KW-0862">Zinc</keyword>
<evidence type="ECO:0000259" key="9">
    <source>
        <dbReference type="PROSITE" id="PS51747"/>
    </source>
</evidence>
<feature type="domain" description="CMP/dCMP-type deaminase" evidence="9">
    <location>
        <begin position="13"/>
        <end position="128"/>
    </location>
</feature>